<feature type="chain" id="PRO_5001476100" description="WD40 repeat domain-containing protein" evidence="3">
    <location>
        <begin position="30"/>
        <end position="700"/>
    </location>
</feature>
<keyword evidence="2" id="KW-0677">Repeat</keyword>
<dbReference type="AlphaFoldDB" id="A0A015SSC5"/>
<evidence type="ECO:0008006" key="6">
    <source>
        <dbReference type="Google" id="ProtNLM"/>
    </source>
</evidence>
<dbReference type="PANTHER" id="PTHR22839:SF0">
    <property type="entry name" value="THO COMPLEX SUBUNIT 3"/>
    <property type="match status" value="1"/>
</dbReference>
<name>A0A015SSC5_BACFG</name>
<dbReference type="InterPro" id="IPR036322">
    <property type="entry name" value="WD40_repeat_dom_sf"/>
</dbReference>
<reference evidence="4 5" key="1">
    <citation type="submission" date="2014-02" db="EMBL/GenBank/DDBJ databases">
        <authorList>
            <person name="Sears C."/>
            <person name="Carroll K."/>
            <person name="Sack B.R."/>
            <person name="Qadri F."/>
            <person name="Myers L.L."/>
            <person name="Chung G.-T."/>
            <person name="Escheverria P."/>
            <person name="Fraser C.M."/>
            <person name="Sadzewicz L."/>
            <person name="Shefchek K.A."/>
            <person name="Tallon L."/>
            <person name="Das S.P."/>
            <person name="Daugherty S."/>
            <person name="Mongodin E.F."/>
        </authorList>
    </citation>
    <scope>NUCLEOTIDE SEQUENCE [LARGE SCALE GENOMIC DNA]</scope>
    <source>
        <strain evidence="5">3988T(B)14</strain>
    </source>
</reference>
<evidence type="ECO:0000256" key="1">
    <source>
        <dbReference type="ARBA" id="ARBA00022574"/>
    </source>
</evidence>
<accession>A0A015SSC5</accession>
<dbReference type="RefSeq" id="WP_005802428.1">
    <property type="nucleotide sequence ID" value="NZ_JGCY01000372.1"/>
</dbReference>
<dbReference type="PANTHER" id="PTHR22839">
    <property type="entry name" value="THO COMPLEX SUBUNIT 3 THO3"/>
    <property type="match status" value="1"/>
</dbReference>
<dbReference type="PATRIC" id="fig|1339315.3.peg.3745"/>
<organism evidence="4 5">
    <name type="scientific">Bacteroides fragilis str. 3988T(B)14</name>
    <dbReference type="NCBI Taxonomy" id="1339315"/>
    <lineage>
        <taxon>Bacteria</taxon>
        <taxon>Pseudomonadati</taxon>
        <taxon>Bacteroidota</taxon>
        <taxon>Bacteroidia</taxon>
        <taxon>Bacteroidales</taxon>
        <taxon>Bacteroidaceae</taxon>
        <taxon>Bacteroides</taxon>
    </lineage>
</organism>
<keyword evidence="3" id="KW-0732">Signal</keyword>
<protein>
    <recommendedName>
        <fullName evidence="6">WD40 repeat domain-containing protein</fullName>
    </recommendedName>
</protein>
<evidence type="ECO:0000313" key="5">
    <source>
        <dbReference type="Proteomes" id="UP000020529"/>
    </source>
</evidence>
<dbReference type="InterPro" id="IPR015943">
    <property type="entry name" value="WD40/YVTN_repeat-like_dom_sf"/>
</dbReference>
<evidence type="ECO:0000256" key="2">
    <source>
        <dbReference type="ARBA" id="ARBA00022737"/>
    </source>
</evidence>
<comment type="caution">
    <text evidence="4">The sequence shown here is derived from an EMBL/GenBank/DDBJ whole genome shotgun (WGS) entry which is preliminary data.</text>
</comment>
<dbReference type="EMBL" id="JGCY01000372">
    <property type="protein sequence ID" value="EXY73162.1"/>
    <property type="molecule type" value="Genomic_DNA"/>
</dbReference>
<sequence>MNRMKCGFYTYRGIAFCFVAAMFCGQTMAQVVEKRGFDSQKKINAFDNTTFCTAYLSDGALYTMRDIAINDVRKIERIVFNPTGSSIALLRAKNPISIYSFRDRNKKLFELKEKRKKLKAKPMPVSMCYSADARSFIVGNSLGEIVIYDTKEYMPLAYIQGEAPATALAMSSNNYFIAAAVGQNINIWNFQTKELRKAIPMPAVVKEVTFSPDAALLAVTTDDNHLTIIDTKNWDKVDIFDKLGGTLSSPSFHPEGKYISVVKDGKNIEIINLKNGVVEQDIVDPTGGVTGGRFFKNNQNSEVFLLTNRTKQMVFWDANGLNPFYGKIMGREVDAKMNEWVKMMQGESMEDYAIRVNDETRIKQQQLFAQEVATALAGDRISMDNPFIDGYDASNNMLNIGFKGLPSIGLEVPSNEAGDFKDGKMKFSNAVYVLNDKDEFELAYVEVTNETTNKVYIYDNIGRTKLTALEADENFVPLEIMQQATREEAQLAEIKEQVIEEKKQDKLITDNTQINVKTEVIPGVDANGKKILNYKVGYQYEVINKEFSAKEDFPSGGYNIERSNAAMSLMKIIKNAFEGDFAKYLSEGKQVKVIITGSADAAPIRGRLAYDGRYGEFVDEPYYKDGNLDNITVTKAGGITQNEQLALMRAAGVKTYIEKNVTTLGNTKNEYEYHVEVAKERGGEFRKINVEFVIMDAFQQ</sequence>
<dbReference type="GO" id="GO:0006406">
    <property type="term" value="P:mRNA export from nucleus"/>
    <property type="evidence" value="ECO:0007669"/>
    <property type="project" value="InterPro"/>
</dbReference>
<dbReference type="SUPFAM" id="SSF50978">
    <property type="entry name" value="WD40 repeat-like"/>
    <property type="match status" value="1"/>
</dbReference>
<keyword evidence="1" id="KW-0853">WD repeat</keyword>
<feature type="signal peptide" evidence="3">
    <location>
        <begin position="1"/>
        <end position="29"/>
    </location>
</feature>
<proteinExistence type="predicted"/>
<dbReference type="Gene3D" id="2.130.10.10">
    <property type="entry name" value="YVTN repeat-like/Quinoprotein amine dehydrogenase"/>
    <property type="match status" value="1"/>
</dbReference>
<evidence type="ECO:0000256" key="3">
    <source>
        <dbReference type="SAM" id="SignalP"/>
    </source>
</evidence>
<evidence type="ECO:0000313" key="4">
    <source>
        <dbReference type="EMBL" id="EXY73162.1"/>
    </source>
</evidence>
<dbReference type="InterPro" id="IPR040132">
    <property type="entry name" value="Tex1/THOC3"/>
</dbReference>
<dbReference type="GeneID" id="60367149"/>
<dbReference type="Proteomes" id="UP000020529">
    <property type="component" value="Unassembled WGS sequence"/>
</dbReference>
<gene>
    <name evidence="4" type="ORF">M124_3074</name>
</gene>